<feature type="compositionally biased region" description="Acidic residues" evidence="6">
    <location>
        <begin position="949"/>
        <end position="962"/>
    </location>
</feature>
<feature type="region of interest" description="Disordered" evidence="6">
    <location>
        <begin position="1518"/>
        <end position="1591"/>
    </location>
</feature>
<feature type="domain" description="WDHD1/CFT4 helical bundle" evidence="8">
    <location>
        <begin position="1424"/>
        <end position="1522"/>
    </location>
</feature>
<dbReference type="InterPro" id="IPR048591">
    <property type="entry name" value="WDHD1/CFT4_hel"/>
</dbReference>
<dbReference type="Pfam" id="PF12341">
    <property type="entry name" value="Mcl1_mid"/>
    <property type="match status" value="1"/>
</dbReference>
<feature type="compositionally biased region" description="Polar residues" evidence="6">
    <location>
        <begin position="1554"/>
        <end position="1583"/>
    </location>
</feature>
<keyword evidence="10" id="KW-1185">Reference proteome</keyword>
<comment type="subcellular location">
    <subcellularLocation>
        <location evidence="1">Nucleus</location>
    </subcellularLocation>
</comment>
<dbReference type="SMART" id="SM00320">
    <property type="entry name" value="WD40"/>
    <property type="match status" value="4"/>
</dbReference>
<gene>
    <name evidence="9" type="ORF">SEMRO_88_G046690.1</name>
</gene>
<feature type="compositionally biased region" description="Acidic residues" evidence="6">
    <location>
        <begin position="767"/>
        <end position="777"/>
    </location>
</feature>
<evidence type="ECO:0000256" key="1">
    <source>
        <dbReference type="ARBA" id="ARBA00004123"/>
    </source>
</evidence>
<feature type="compositionally biased region" description="Acidic residues" evidence="6">
    <location>
        <begin position="616"/>
        <end position="629"/>
    </location>
</feature>
<keyword evidence="4" id="KW-0539">Nucleus</keyword>
<feature type="region of interest" description="Disordered" evidence="6">
    <location>
        <begin position="391"/>
        <end position="966"/>
    </location>
</feature>
<feature type="compositionally biased region" description="Basic residues" evidence="6">
    <location>
        <begin position="568"/>
        <end position="583"/>
    </location>
</feature>
<proteinExistence type="predicted"/>
<dbReference type="InterPro" id="IPR022100">
    <property type="entry name" value="WDHD1/CFT4_beta-prop_2nd"/>
</dbReference>
<evidence type="ECO:0000256" key="6">
    <source>
        <dbReference type="SAM" id="MobiDB-lite"/>
    </source>
</evidence>
<dbReference type="GO" id="GO:0006281">
    <property type="term" value="P:DNA repair"/>
    <property type="evidence" value="ECO:0007669"/>
    <property type="project" value="TreeGrafter"/>
</dbReference>
<dbReference type="GO" id="GO:0003682">
    <property type="term" value="F:chromatin binding"/>
    <property type="evidence" value="ECO:0007669"/>
    <property type="project" value="TreeGrafter"/>
</dbReference>
<feature type="compositionally biased region" description="Basic and acidic residues" evidence="6">
    <location>
        <begin position="460"/>
        <end position="490"/>
    </location>
</feature>
<feature type="compositionally biased region" description="Basic and acidic residues" evidence="6">
    <location>
        <begin position="789"/>
        <end position="811"/>
    </location>
</feature>
<feature type="compositionally biased region" description="Basic and acidic residues" evidence="6">
    <location>
        <begin position="756"/>
        <end position="766"/>
    </location>
</feature>
<feature type="compositionally biased region" description="Low complexity" evidence="6">
    <location>
        <begin position="737"/>
        <end position="755"/>
    </location>
</feature>
<feature type="compositionally biased region" description="Acidic residues" evidence="6">
    <location>
        <begin position="812"/>
        <end position="822"/>
    </location>
</feature>
<keyword evidence="2 5" id="KW-0853">WD repeat</keyword>
<dbReference type="InterPro" id="IPR036322">
    <property type="entry name" value="WD40_repeat_dom_sf"/>
</dbReference>
<feature type="compositionally biased region" description="Acidic residues" evidence="6">
    <location>
        <begin position="1533"/>
        <end position="1542"/>
    </location>
</feature>
<name>A0A9N8DDI3_9STRA</name>
<dbReference type="Proteomes" id="UP001153069">
    <property type="component" value="Unassembled WGS sequence"/>
</dbReference>
<evidence type="ECO:0000256" key="2">
    <source>
        <dbReference type="ARBA" id="ARBA00022574"/>
    </source>
</evidence>
<comment type="caution">
    <text evidence="9">The sequence shown here is derived from an EMBL/GenBank/DDBJ whole genome shotgun (WGS) entry which is preliminary data.</text>
</comment>
<dbReference type="GO" id="GO:0043596">
    <property type="term" value="C:nuclear replication fork"/>
    <property type="evidence" value="ECO:0007669"/>
    <property type="project" value="TreeGrafter"/>
</dbReference>
<sequence>MDLLLDTDDVFPRRLTVFPCGNILAYGDDYSSLSCIEVLPKGKTSIRKFPADYDAAIRAVAVSTDGQRVALGFDNGETRVYQYNDYNPKNTKFHPFIPPPKTRSNDDDSDAESDEDDGSNQQHDKSWMGPSLRAAVRDLKFFPNSHWLAIASEDSDQGVCVVNVASEDTTSKCLLGPQCKDIHNSSGVRGASVTTTGNNHFMASLAMDGRLCVWQASPSSLEKLDGEKSKVPATKEDKQCVTKVDAGEASGFSDVYDRSSLPLWVSSNVLVLPGQTHLQLRHASLKDGKVVIQESKQPANSDPSKGHIETIVALTSAGDLIVSSGRDGRVILWRLEEDEDGLPIAHFLEKLGQYQSAPTFMYWNEASNNLYIACSNGTLELVPEMHKKKRFATKKSTRSCQGTKEVSLDVSKEGSTEVDEVSAPTKISAKDSKPNKTLGNPDGEFGPSSNESTKTGQSKTEQKTGEERCDKLEELKPAKTDKSKEVKEPSGTELDVASKAILDKPQDSPSKSTKPDIPKGKITTRENDPSEESDDDGFSQLISKFSVSKKSTDDADLEDSDDETMNKPKPKILKQNSPKRKTAKSTLWDSEDDGDSDKEDRESKTPTDAKTKAQIDDNEMIDTQEDFVDGPENQPPPATSVLEQLDDDDGGGAGDKPSQSSKSPTPKVTDTPKPMDEDSGDEDFNESNSTKRGKAKATKKSEVSKHDKETDNVFKSVDTEKQHAMDEDSEDEDLTESKATNKSNVSKSNSANVKSASRDKGKHQDEAMDEDSEDEDLKETKATKKSKASKRDKESDDAKSVDTEKHQHAMDEDSDEDSDEDLKESKAANKSKATKSEAANAKRAISDKSKHQDQAMDEDSDDEDLKETKATKKSGGNKSANLDETDDDVKSVGSDKANRQQEAAEETKILEIDTDDEDSSVVEVSAQPSTNSTKRLTKKAKPAAQADEHGDDDDDDDIFEEDIANHGNQAAVKATFIDDEAEDAKDDDDDEIIAVGMSQEDARDNMAANNATQTSADLEGDDNAVGFTVNDDNYDDDDNSMADDIAKINESYQQSRQLAGLSAGPALPDPQAAFAPSATPLDLSRRFLCWNHIGSITLMQGDDVGRSTVDIDFTNSAFGRRPITFTDNMGFILGSLGDDGAIFASDLAHDDQDDLDDLDDDVTGGLSLSAQTKAALKKSQRQRMKKGSKPLGSSIYFHRFETIGHPKDKDWYLTLPDGERVLGCACGTGWAAVATSRKFLRFFLSGGSQGHVLWLPGNPVTMVGRNRFLAVFYHESIPLPDGTQKLGYLLYDAVAHRTISKGSVSCTSSGSSLSWAGFSNDYSLMAMDSDGMLSMLVATEGETDGPTPTSWEWAPLLDTVGLRKSSEDNFWPITCHDGKLLCIPLRGGIQYPDVTGSRRPTPATLKLRMPLAKSTFSKSSASLLEELSVRANMALVQKKVNNEIIGVDDDFEEEYRSAVAGVDKVTLKLFAAAIEAGKQDRAFDMVHRLNLEMSYGLAEQIAEGRGYDKLADAIQEEKEKRFGQDGSVAGSDDGQDDDEISEGEGHAHDHQSPPVGSSTSRNISPESNRLSSKRPMTQHSNGGRSVRARAF</sequence>
<evidence type="ECO:0000313" key="10">
    <source>
        <dbReference type="Proteomes" id="UP001153069"/>
    </source>
</evidence>
<accession>A0A9N8DDI3</accession>
<dbReference type="GO" id="GO:0006261">
    <property type="term" value="P:DNA-templated DNA replication"/>
    <property type="evidence" value="ECO:0007669"/>
    <property type="project" value="TreeGrafter"/>
</dbReference>
<evidence type="ECO:0000259" key="8">
    <source>
        <dbReference type="Pfam" id="PF20946"/>
    </source>
</evidence>
<keyword evidence="3" id="KW-0677">Repeat</keyword>
<feature type="compositionally biased region" description="Basic and acidic residues" evidence="6">
    <location>
        <begin position="598"/>
        <end position="615"/>
    </location>
</feature>
<dbReference type="SUPFAM" id="SSF50978">
    <property type="entry name" value="WD40 repeat-like"/>
    <property type="match status" value="1"/>
</dbReference>
<feature type="compositionally biased region" description="Acidic residues" evidence="6">
    <location>
        <begin position="107"/>
        <end position="118"/>
    </location>
</feature>
<feature type="compositionally biased region" description="Basic and acidic residues" evidence="6">
    <location>
        <begin position="406"/>
        <end position="415"/>
    </location>
</feature>
<feature type="compositionally biased region" description="Acidic residues" evidence="6">
    <location>
        <begin position="554"/>
        <end position="563"/>
    </location>
</feature>
<evidence type="ECO:0000313" key="9">
    <source>
        <dbReference type="EMBL" id="CAB9500649.1"/>
    </source>
</evidence>
<dbReference type="EMBL" id="CAICTM010000087">
    <property type="protein sequence ID" value="CAB9500649.1"/>
    <property type="molecule type" value="Genomic_DNA"/>
</dbReference>
<dbReference type="InterPro" id="IPR015943">
    <property type="entry name" value="WD40/YVTN_repeat-like_dom_sf"/>
</dbReference>
<feature type="compositionally biased region" description="Low complexity" evidence="6">
    <location>
        <begin position="655"/>
        <end position="667"/>
    </location>
</feature>
<feature type="compositionally biased region" description="Polar residues" evidence="6">
    <location>
        <begin position="447"/>
        <end position="459"/>
    </location>
</feature>
<evidence type="ECO:0000259" key="7">
    <source>
        <dbReference type="Pfam" id="PF12341"/>
    </source>
</evidence>
<organism evidence="9 10">
    <name type="scientific">Seminavis robusta</name>
    <dbReference type="NCBI Taxonomy" id="568900"/>
    <lineage>
        <taxon>Eukaryota</taxon>
        <taxon>Sar</taxon>
        <taxon>Stramenopiles</taxon>
        <taxon>Ochrophyta</taxon>
        <taxon>Bacillariophyta</taxon>
        <taxon>Bacillariophyceae</taxon>
        <taxon>Bacillariophycidae</taxon>
        <taxon>Naviculales</taxon>
        <taxon>Naviculaceae</taxon>
        <taxon>Seminavis</taxon>
    </lineage>
</organism>
<feature type="region of interest" description="Disordered" evidence="6">
    <location>
        <begin position="90"/>
        <end position="129"/>
    </location>
</feature>
<dbReference type="Gene3D" id="2.130.10.10">
    <property type="entry name" value="YVTN repeat-like/Quinoprotein amine dehydrogenase"/>
    <property type="match status" value="1"/>
</dbReference>
<feature type="compositionally biased region" description="Low complexity" evidence="6">
    <location>
        <begin position="828"/>
        <end position="842"/>
    </location>
</feature>
<dbReference type="PROSITE" id="PS50082">
    <property type="entry name" value="WD_REPEATS_2"/>
    <property type="match status" value="1"/>
</dbReference>
<feature type="compositionally biased region" description="Basic and acidic residues" evidence="6">
    <location>
        <begin position="844"/>
        <end position="854"/>
    </location>
</feature>
<dbReference type="OrthoDB" id="47241at2759"/>
<feature type="compositionally biased region" description="Acidic residues" evidence="6">
    <location>
        <begin position="855"/>
        <end position="865"/>
    </location>
</feature>
<evidence type="ECO:0000256" key="5">
    <source>
        <dbReference type="PROSITE-ProRule" id="PRU00221"/>
    </source>
</evidence>
<dbReference type="InterPro" id="IPR001680">
    <property type="entry name" value="WD40_rpt"/>
</dbReference>
<evidence type="ECO:0000256" key="4">
    <source>
        <dbReference type="ARBA" id="ARBA00023242"/>
    </source>
</evidence>
<dbReference type="Pfam" id="PF20946">
    <property type="entry name" value="Ctf4_C"/>
    <property type="match status" value="1"/>
</dbReference>
<feature type="compositionally biased region" description="Basic and acidic residues" evidence="6">
    <location>
        <begin position="513"/>
        <end position="528"/>
    </location>
</feature>
<feature type="compositionally biased region" description="Polar residues" evidence="6">
    <location>
        <begin position="540"/>
        <end position="549"/>
    </location>
</feature>
<reference evidence="9" key="1">
    <citation type="submission" date="2020-06" db="EMBL/GenBank/DDBJ databases">
        <authorList>
            <consortium name="Plant Systems Biology data submission"/>
        </authorList>
    </citation>
    <scope>NUCLEOTIDE SEQUENCE</scope>
    <source>
        <strain evidence="9">D6</strain>
    </source>
</reference>
<dbReference type="GO" id="GO:0000278">
    <property type="term" value="P:mitotic cell cycle"/>
    <property type="evidence" value="ECO:0007669"/>
    <property type="project" value="TreeGrafter"/>
</dbReference>
<feature type="domain" description="WDHD1/CFT4 second beta-propeller" evidence="7">
    <location>
        <begin position="1073"/>
        <end position="1411"/>
    </location>
</feature>
<dbReference type="PANTHER" id="PTHR19932:SF10">
    <property type="entry name" value="WD REPEAT AND HMG-BOX DNA-BINDING PROTEIN 1"/>
    <property type="match status" value="1"/>
</dbReference>
<evidence type="ECO:0000256" key="3">
    <source>
        <dbReference type="ARBA" id="ARBA00022737"/>
    </source>
</evidence>
<dbReference type="PANTHER" id="PTHR19932">
    <property type="entry name" value="WD REPEAT AND HMG-BOX DNA BINDING PROTEIN"/>
    <property type="match status" value="1"/>
</dbReference>
<protein>
    <submittedName>
        <fullName evidence="9">WD repeat and HMG-box DNA binding protein 1</fullName>
    </submittedName>
</protein>
<feature type="compositionally biased region" description="Basic and acidic residues" evidence="6">
    <location>
        <begin position="699"/>
        <end position="726"/>
    </location>
</feature>
<feature type="repeat" description="WD" evidence="5">
    <location>
        <begin position="304"/>
        <end position="339"/>
    </location>
</feature>